<gene>
    <name evidence="14" type="ORF">K489DRAFT_412019</name>
</gene>
<dbReference type="GO" id="GO:0110032">
    <property type="term" value="P:positive regulation of G2/MI transition of meiotic cell cycle"/>
    <property type="evidence" value="ECO:0007669"/>
    <property type="project" value="TreeGrafter"/>
</dbReference>
<dbReference type="Pfam" id="PF00581">
    <property type="entry name" value="Rhodanese"/>
    <property type="match status" value="1"/>
</dbReference>
<organism evidence="14">
    <name type="scientific">Dissoconium aciculare CBS 342.82</name>
    <dbReference type="NCBI Taxonomy" id="1314786"/>
    <lineage>
        <taxon>Eukaryota</taxon>
        <taxon>Fungi</taxon>
        <taxon>Dikarya</taxon>
        <taxon>Ascomycota</taxon>
        <taxon>Pezizomycotina</taxon>
        <taxon>Dothideomycetes</taxon>
        <taxon>Dothideomycetidae</taxon>
        <taxon>Mycosphaerellales</taxon>
        <taxon>Dissoconiaceae</taxon>
        <taxon>Dissoconium</taxon>
    </lineage>
</organism>
<dbReference type="PANTHER" id="PTHR10828">
    <property type="entry name" value="M-PHASE INDUCER PHOSPHATASE DUAL SPECIFICITY PHOSPHATASE CDC25"/>
    <property type="match status" value="1"/>
</dbReference>
<feature type="domain" description="Rhodanese" evidence="12">
    <location>
        <begin position="375"/>
        <end position="479"/>
    </location>
</feature>
<dbReference type="OrthoDB" id="26523at2759"/>
<dbReference type="Gene3D" id="3.40.250.10">
    <property type="entry name" value="Rhodanese-like domain"/>
    <property type="match status" value="1"/>
</dbReference>
<feature type="region of interest" description="Disordered" evidence="11">
    <location>
        <begin position="254"/>
        <end position="297"/>
    </location>
</feature>
<dbReference type="GO" id="GO:0051301">
    <property type="term" value="P:cell division"/>
    <property type="evidence" value="ECO:0007669"/>
    <property type="project" value="UniProtKB-UniRule"/>
</dbReference>
<evidence type="ECO:0000256" key="4">
    <source>
        <dbReference type="ARBA" id="ARBA00022776"/>
    </source>
</evidence>
<dbReference type="InterPro" id="IPR036873">
    <property type="entry name" value="Rhodanese-like_dom_sf"/>
</dbReference>
<evidence type="ECO:0000256" key="5">
    <source>
        <dbReference type="ARBA" id="ARBA00022801"/>
    </source>
</evidence>
<sequence>MEFSSPLAALRPQPYQSWAFGNDFPASRTMYGGCGVVNFDFRNMSMHQKPLRQDYFTTRPVRGSSPTATLTADLSANFHIDQSPQAPTPRRSLFTSDLLNQRTENHGQLDTPPIAIEPAMTPPIPSSSPYFDSMDISPLPHKLPHFVAQITLPSPTPDCMDFPLLDPTETPNMLPVQPPPFLQLPERRRPVTRPSLSRPKAASANNILLRPSSAETQVSPFRFGNVASSGSSSPSMPIVLDSFTESPVDDLVQTSNIGSMLPPPRRPTVGTSSRCNGSPSSGHIRKPSGGRPAFVRPQRKLIRRSLSMFQHPTDVMKEEQAAFERQPSMPSSIMDIQQEYVPKLPSFVPEGEPDSLPRITPETMADVLDGKFSAQFAQTRVIDCRFEYEYNGGHITVAENHNDKEHLAAKLFDGTMPANSLLIFHCEYSVHRAPLSAKFIRNHDRKVNAAQYPLLTHQEMYVLDGGYKGFYERFPEKCEGSYVEMNDERHELACERGMAKVKSQRQKLFRHSTFAFGDTAGHDAEMEDSPSAPSGAAGRMAFRSHSSFEMGSSPSSFDSLAVASPLGNPFQRRLASY</sequence>
<evidence type="ECO:0000256" key="6">
    <source>
        <dbReference type="ARBA" id="ARBA00022912"/>
    </source>
</evidence>
<dbReference type="GO" id="GO:0004725">
    <property type="term" value="F:protein tyrosine phosphatase activity"/>
    <property type="evidence" value="ECO:0007669"/>
    <property type="project" value="UniProtKB-UniRule"/>
</dbReference>
<dbReference type="RefSeq" id="XP_033457846.1">
    <property type="nucleotide sequence ID" value="XM_033607876.1"/>
</dbReference>
<feature type="compositionally biased region" description="Polar residues" evidence="11">
    <location>
        <begin position="269"/>
        <end position="281"/>
    </location>
</feature>
<protein>
    <recommendedName>
        <fullName evidence="9 10">M-phase inducer phosphatase</fullName>
        <ecNumber evidence="2 10">3.1.3.48</ecNumber>
    </recommendedName>
</protein>
<evidence type="ECO:0000256" key="1">
    <source>
        <dbReference type="ARBA" id="ARBA00011065"/>
    </source>
</evidence>
<evidence type="ECO:0000256" key="8">
    <source>
        <dbReference type="ARBA" id="ARBA00051722"/>
    </source>
</evidence>
<comment type="similarity">
    <text evidence="1 10">Belongs to the MPI phosphatase family.</text>
</comment>
<dbReference type="PANTHER" id="PTHR10828:SF17">
    <property type="entry name" value="PROTEIN-TYROSINE-PHOSPHATASE"/>
    <property type="match status" value="1"/>
</dbReference>
<keyword evidence="13" id="KW-1185">Reference proteome</keyword>
<evidence type="ECO:0000256" key="9">
    <source>
        <dbReference type="ARBA" id="ARBA00067190"/>
    </source>
</evidence>
<evidence type="ECO:0000256" key="10">
    <source>
        <dbReference type="RuleBase" id="RU368028"/>
    </source>
</evidence>
<evidence type="ECO:0000259" key="12">
    <source>
        <dbReference type="PROSITE" id="PS50206"/>
    </source>
</evidence>
<dbReference type="GO" id="GO:0005737">
    <property type="term" value="C:cytoplasm"/>
    <property type="evidence" value="ECO:0007669"/>
    <property type="project" value="TreeGrafter"/>
</dbReference>
<reference evidence="14" key="2">
    <citation type="submission" date="2020-04" db="EMBL/GenBank/DDBJ databases">
        <authorList>
            <consortium name="NCBI Genome Project"/>
        </authorList>
    </citation>
    <scope>NUCLEOTIDE SEQUENCE</scope>
    <source>
        <strain evidence="14">CBS 342.82</strain>
    </source>
</reference>
<evidence type="ECO:0000256" key="2">
    <source>
        <dbReference type="ARBA" id="ARBA00013064"/>
    </source>
</evidence>
<dbReference type="GO" id="GO:0010971">
    <property type="term" value="P:positive regulation of G2/M transition of mitotic cell cycle"/>
    <property type="evidence" value="ECO:0007669"/>
    <property type="project" value="TreeGrafter"/>
</dbReference>
<dbReference type="InterPro" id="IPR001763">
    <property type="entry name" value="Rhodanese-like_dom"/>
</dbReference>
<dbReference type="GeneID" id="54365675"/>
<comment type="catalytic activity">
    <reaction evidence="8 10">
        <text>O-phospho-L-tyrosyl-[protein] + H2O = L-tyrosyl-[protein] + phosphate</text>
        <dbReference type="Rhea" id="RHEA:10684"/>
        <dbReference type="Rhea" id="RHEA-COMP:10136"/>
        <dbReference type="Rhea" id="RHEA-COMP:20101"/>
        <dbReference type="ChEBI" id="CHEBI:15377"/>
        <dbReference type="ChEBI" id="CHEBI:43474"/>
        <dbReference type="ChEBI" id="CHEBI:46858"/>
        <dbReference type="ChEBI" id="CHEBI:61978"/>
        <dbReference type="EC" id="3.1.3.48"/>
    </reaction>
</comment>
<dbReference type="EC" id="3.1.3.48" evidence="2 10"/>
<dbReference type="InterPro" id="IPR000751">
    <property type="entry name" value="MPI_Phosphatase"/>
</dbReference>
<keyword evidence="4 10" id="KW-0498">Mitosis</keyword>
<dbReference type="FunFam" id="3.40.250.10:FF:000021">
    <property type="entry name" value="M-phase inducer phosphatase cdc-25.2"/>
    <property type="match status" value="1"/>
</dbReference>
<proteinExistence type="inferred from homology"/>
<dbReference type="PRINTS" id="PR00716">
    <property type="entry name" value="MPIPHPHTASE"/>
</dbReference>
<name>A0A6J3LYG6_9PEZI</name>
<evidence type="ECO:0000256" key="7">
    <source>
        <dbReference type="ARBA" id="ARBA00023306"/>
    </source>
</evidence>
<dbReference type="SMART" id="SM00450">
    <property type="entry name" value="RHOD"/>
    <property type="match status" value="1"/>
</dbReference>
<reference evidence="14" key="1">
    <citation type="submission" date="2020-01" db="EMBL/GenBank/DDBJ databases">
        <authorList>
            <consortium name="DOE Joint Genome Institute"/>
            <person name="Haridas S."/>
            <person name="Albert R."/>
            <person name="Binder M."/>
            <person name="Bloem J."/>
            <person name="Labutti K."/>
            <person name="Salamov A."/>
            <person name="Andreopoulos B."/>
            <person name="Baker S.E."/>
            <person name="Barry K."/>
            <person name="Bills G."/>
            <person name="Bluhm B.H."/>
            <person name="Cannon C."/>
            <person name="Castanera R."/>
            <person name="Culley D.E."/>
            <person name="Daum C."/>
            <person name="Ezra D."/>
            <person name="Gonzalez J.B."/>
            <person name="Henrissat B."/>
            <person name="Kuo A."/>
            <person name="Liang C."/>
            <person name="Lipzen A."/>
            <person name="Lutzoni F."/>
            <person name="Magnuson J."/>
            <person name="Mondo S."/>
            <person name="Nolan M."/>
            <person name="Ohm R."/>
            <person name="Pangilinan J."/>
            <person name="Park H.-J."/>
            <person name="Ramirez L."/>
            <person name="Alfaro M."/>
            <person name="Sun H."/>
            <person name="Tritt A."/>
            <person name="Yoshinaga Y."/>
            <person name="Zwiers L.-H."/>
            <person name="Turgeon B.G."/>
            <person name="Goodwin S.B."/>
            <person name="Spatafora J.W."/>
            <person name="Crous P.W."/>
            <person name="Grigoriev I.V."/>
        </authorList>
    </citation>
    <scope>NUCLEOTIDE SEQUENCE</scope>
    <source>
        <strain evidence="14">CBS 342.82</strain>
    </source>
</reference>
<dbReference type="GO" id="GO:0005634">
    <property type="term" value="C:nucleus"/>
    <property type="evidence" value="ECO:0007669"/>
    <property type="project" value="TreeGrafter"/>
</dbReference>
<accession>A0A6J3LYG6</accession>
<evidence type="ECO:0000256" key="11">
    <source>
        <dbReference type="SAM" id="MobiDB-lite"/>
    </source>
</evidence>
<evidence type="ECO:0000313" key="13">
    <source>
        <dbReference type="Proteomes" id="UP000504637"/>
    </source>
</evidence>
<evidence type="ECO:0000256" key="3">
    <source>
        <dbReference type="ARBA" id="ARBA00022618"/>
    </source>
</evidence>
<comment type="function">
    <text evidence="10">Tyrosine protein phosphatase which functions as a dosage-dependent inducer of mitotic progression.</text>
</comment>
<dbReference type="CDD" id="cd01530">
    <property type="entry name" value="Cdc25"/>
    <property type="match status" value="1"/>
</dbReference>
<dbReference type="GO" id="GO:0000086">
    <property type="term" value="P:G2/M transition of mitotic cell cycle"/>
    <property type="evidence" value="ECO:0007669"/>
    <property type="project" value="TreeGrafter"/>
</dbReference>
<evidence type="ECO:0000313" key="14">
    <source>
        <dbReference type="RefSeq" id="XP_033457846.1"/>
    </source>
</evidence>
<dbReference type="SUPFAM" id="SSF52821">
    <property type="entry name" value="Rhodanese/Cell cycle control phosphatase"/>
    <property type="match status" value="1"/>
</dbReference>
<dbReference type="AlphaFoldDB" id="A0A6J3LYG6"/>
<feature type="region of interest" description="Disordered" evidence="11">
    <location>
        <begin position="178"/>
        <end position="200"/>
    </location>
</feature>
<keyword evidence="7 10" id="KW-0131">Cell cycle</keyword>
<keyword evidence="6 10" id="KW-0904">Protein phosphatase</keyword>
<dbReference type="Proteomes" id="UP000504637">
    <property type="component" value="Unplaced"/>
</dbReference>
<keyword evidence="3 10" id="KW-0132">Cell division</keyword>
<reference evidence="14" key="3">
    <citation type="submission" date="2025-08" db="UniProtKB">
        <authorList>
            <consortium name="RefSeq"/>
        </authorList>
    </citation>
    <scope>IDENTIFICATION</scope>
    <source>
        <strain evidence="14">CBS 342.82</strain>
    </source>
</reference>
<dbReference type="PROSITE" id="PS50206">
    <property type="entry name" value="RHODANESE_3"/>
    <property type="match status" value="1"/>
</dbReference>
<keyword evidence="5 10" id="KW-0378">Hydrolase</keyword>